<gene>
    <name evidence="1" type="ORF">UFOPK1650_00671</name>
</gene>
<dbReference type="AlphaFoldDB" id="A0A6J6E4X8"/>
<proteinExistence type="predicted"/>
<sequence length="76" mass="8563">MEDTTELPDDIEFLWSHQDLFLTGTGCVDIDRWEDSLICELSIEFELHVSGALELLEDDLIHLGSGLDKSGRKDGQ</sequence>
<organism evidence="1">
    <name type="scientific">freshwater metagenome</name>
    <dbReference type="NCBI Taxonomy" id="449393"/>
    <lineage>
        <taxon>unclassified sequences</taxon>
        <taxon>metagenomes</taxon>
        <taxon>ecological metagenomes</taxon>
    </lineage>
</organism>
<evidence type="ECO:0000313" key="1">
    <source>
        <dbReference type="EMBL" id="CAB4570384.1"/>
    </source>
</evidence>
<dbReference type="EMBL" id="CAEZTJ010000091">
    <property type="protein sequence ID" value="CAB4570384.1"/>
    <property type="molecule type" value="Genomic_DNA"/>
</dbReference>
<name>A0A6J6E4X8_9ZZZZ</name>
<accession>A0A6J6E4X8</accession>
<protein>
    <submittedName>
        <fullName evidence="1">Unannotated protein</fullName>
    </submittedName>
</protein>
<reference evidence="1" key="1">
    <citation type="submission" date="2020-05" db="EMBL/GenBank/DDBJ databases">
        <authorList>
            <person name="Chiriac C."/>
            <person name="Salcher M."/>
            <person name="Ghai R."/>
            <person name="Kavagutti S V."/>
        </authorList>
    </citation>
    <scope>NUCLEOTIDE SEQUENCE</scope>
</reference>